<dbReference type="InterPro" id="IPR036291">
    <property type="entry name" value="NAD(P)-bd_dom_sf"/>
</dbReference>
<dbReference type="GO" id="GO:0070403">
    <property type="term" value="F:NAD+ binding"/>
    <property type="evidence" value="ECO:0007669"/>
    <property type="project" value="InterPro"/>
</dbReference>
<dbReference type="PANTHER" id="PTHR48075:SF5">
    <property type="entry name" value="3-HYDROXYBUTYRYL-COA DEHYDROGENASE"/>
    <property type="match status" value="1"/>
</dbReference>
<organism evidence="2 3">
    <name type="scientific">Rhizobium etli 8C-3</name>
    <dbReference type="NCBI Taxonomy" id="538025"/>
    <lineage>
        <taxon>Bacteria</taxon>
        <taxon>Pseudomonadati</taxon>
        <taxon>Pseudomonadota</taxon>
        <taxon>Alphaproteobacteria</taxon>
        <taxon>Hyphomicrobiales</taxon>
        <taxon>Rhizobiaceae</taxon>
        <taxon>Rhizobium/Agrobacterium group</taxon>
        <taxon>Rhizobium</taxon>
    </lineage>
</organism>
<dbReference type="Gene3D" id="3.40.50.720">
    <property type="entry name" value="NAD(P)-binding Rossmann-like Domain"/>
    <property type="match status" value="1"/>
</dbReference>
<gene>
    <name evidence="2" type="ORF">AM571_PC01911</name>
</gene>
<evidence type="ECO:0000313" key="2">
    <source>
        <dbReference type="EMBL" id="APO79641.1"/>
    </source>
</evidence>
<dbReference type="PANTHER" id="PTHR48075">
    <property type="entry name" value="3-HYDROXYACYL-COA DEHYDROGENASE FAMILY PROTEIN"/>
    <property type="match status" value="1"/>
</dbReference>
<sequence length="105" mass="11086">MPIANELSTVAVIGAGQMGTGIAEVVAKHGHEAFVYDLDKARIRASIETSAGYFRWQVETGKMPGETAEQAISRIKAAFSLSAAEGLGARRLCRTVNPLPSGRGL</sequence>
<dbReference type="EMBL" id="CP017244">
    <property type="protein sequence ID" value="APO79641.1"/>
    <property type="molecule type" value="Genomic_DNA"/>
</dbReference>
<dbReference type="AlphaFoldDB" id="A0A1L5PHL3"/>
<accession>A0A1L5PHL3</accession>
<dbReference type="Pfam" id="PF02737">
    <property type="entry name" value="3HCDH_N"/>
    <property type="match status" value="1"/>
</dbReference>
<name>A0A1L5PHL3_RHIET</name>
<geneLocation type="plasmid" evidence="3">
    <name>prsp8c3c</name>
</geneLocation>
<evidence type="ECO:0000259" key="1">
    <source>
        <dbReference type="Pfam" id="PF02737"/>
    </source>
</evidence>
<protein>
    <submittedName>
        <fullName evidence="2">3-hydroxybutyryl-CoA dehydrogenase domain-containing protein</fullName>
    </submittedName>
</protein>
<dbReference type="InterPro" id="IPR006176">
    <property type="entry name" value="3-OHacyl-CoA_DH_NAD-bd"/>
</dbReference>
<dbReference type="Proteomes" id="UP000185109">
    <property type="component" value="Plasmid pRsp8C3c"/>
</dbReference>
<dbReference type="GO" id="GO:0006631">
    <property type="term" value="P:fatty acid metabolic process"/>
    <property type="evidence" value="ECO:0007669"/>
    <property type="project" value="InterPro"/>
</dbReference>
<keyword evidence="2" id="KW-0614">Plasmid</keyword>
<dbReference type="GO" id="GO:0016491">
    <property type="term" value="F:oxidoreductase activity"/>
    <property type="evidence" value="ECO:0007669"/>
    <property type="project" value="TreeGrafter"/>
</dbReference>
<feature type="domain" description="3-hydroxyacyl-CoA dehydrogenase NAD binding" evidence="1">
    <location>
        <begin position="9"/>
        <end position="84"/>
    </location>
</feature>
<dbReference type="RefSeq" id="WP_257788706.1">
    <property type="nucleotide sequence ID" value="NZ_CP017244.1"/>
</dbReference>
<proteinExistence type="predicted"/>
<dbReference type="SUPFAM" id="SSF51735">
    <property type="entry name" value="NAD(P)-binding Rossmann-fold domains"/>
    <property type="match status" value="1"/>
</dbReference>
<evidence type="ECO:0000313" key="3">
    <source>
        <dbReference type="Proteomes" id="UP000185109"/>
    </source>
</evidence>
<reference evidence="2 3" key="1">
    <citation type="submission" date="2016-09" db="EMBL/GenBank/DDBJ databases">
        <title>The complete genome sequences of Rhizobium gallicum, symbiovars gallicum and phaseoli, symbionts associated to common bean (Phaseolus vulgaris).</title>
        <authorList>
            <person name="Bustos P."/>
            <person name="Santamaria R.I."/>
            <person name="Perez-Carrascal O.M."/>
            <person name="Juarez S."/>
            <person name="Lozano L."/>
            <person name="Martinez-Flores I."/>
            <person name="Martinez-Romero E."/>
            <person name="Cevallos M."/>
            <person name="Romero D."/>
            <person name="Davila G."/>
            <person name="Gonzalez V."/>
        </authorList>
    </citation>
    <scope>NUCLEOTIDE SEQUENCE [LARGE SCALE GENOMIC DNA]</scope>
    <source>
        <strain evidence="2 3">8C-3</strain>
        <plasmid evidence="3">Plasmid prsp8c3c</plasmid>
    </source>
</reference>